<keyword evidence="5" id="KW-0812">Transmembrane</keyword>
<feature type="transmembrane region" description="Helical" evidence="5">
    <location>
        <begin position="343"/>
        <end position="361"/>
    </location>
</feature>
<keyword evidence="5" id="KW-1133">Transmembrane helix</keyword>
<dbReference type="Pfam" id="PF00196">
    <property type="entry name" value="GerE"/>
    <property type="match status" value="1"/>
</dbReference>
<protein>
    <recommendedName>
        <fullName evidence="6">HTH luxR-type domain-containing protein</fullName>
    </recommendedName>
</protein>
<accession>K0YIV5</accession>
<evidence type="ECO:0000256" key="1">
    <source>
        <dbReference type="ARBA" id="ARBA00023015"/>
    </source>
</evidence>
<dbReference type="PATRIC" id="fig|742818.3.peg.1673"/>
<sequence>MIDSHIPGLAPRHIRFAVGYACTCIWAVVLLSSAAFNAPQAPYTVATSMLPGLVACLSSIFLFKRFPSISGRTPFVMLAGALVCAGTFMCTHPAPAHIAALHVSGLILSGFFAITLIMAWFDTFARLNPRAIIVLAGCAVSIAAFACWGILSCPREVASLITSALPLLSVALLPGKPEGDLQQSMSGRTLREVLSAAVPLRTLLGLSITFFIVRSIAALAPEFEKFSAAVSPVSLVVPLCITAFFIGSALLAKRHLDPSILYKILLAGFAGVVFLLASSVGITSSLVFYAIIVCEVMTWTMLSLWAKKTPVVPHVVFAVGWVAECMGNALGQMAAPLLAAQGSAFFALAIVLIILGVGFAFSEGQLVLDVDLEENDTRRFSAAEDSEKDDPDEVTTADETPEETTNGFMGHFAAQYDISPREQDVLALWIAGRGMRYIENELFISESTVKSHLRSIYRKCNVHNRDEIISLYQTKSQEAE</sequence>
<dbReference type="HOGENOM" id="CLU_027066_3_0_11"/>
<dbReference type="InterPro" id="IPR000792">
    <property type="entry name" value="Tscrpt_reg_LuxR_C"/>
</dbReference>
<dbReference type="eggNOG" id="COG2197">
    <property type="taxonomic scope" value="Bacteria"/>
</dbReference>
<feature type="transmembrane region" description="Helical" evidence="5">
    <location>
        <begin position="196"/>
        <end position="217"/>
    </location>
</feature>
<evidence type="ECO:0000259" key="6">
    <source>
        <dbReference type="PROSITE" id="PS50043"/>
    </source>
</evidence>
<proteinExistence type="predicted"/>
<name>K0YIV5_9ACTN</name>
<feature type="transmembrane region" description="Helical" evidence="5">
    <location>
        <begin position="16"/>
        <end position="36"/>
    </location>
</feature>
<dbReference type="InterPro" id="IPR036388">
    <property type="entry name" value="WH-like_DNA-bd_sf"/>
</dbReference>
<dbReference type="GO" id="GO:0003677">
    <property type="term" value="F:DNA binding"/>
    <property type="evidence" value="ECO:0007669"/>
    <property type="project" value="UniProtKB-KW"/>
</dbReference>
<dbReference type="EMBL" id="ADMD01000009">
    <property type="protein sequence ID" value="EJZ83078.1"/>
    <property type="molecule type" value="Genomic_DNA"/>
</dbReference>
<keyword evidence="8" id="KW-1185">Reference proteome</keyword>
<feature type="transmembrane region" description="Helical" evidence="5">
    <location>
        <begin position="42"/>
        <end position="63"/>
    </location>
</feature>
<feature type="compositionally biased region" description="Acidic residues" evidence="4">
    <location>
        <begin position="384"/>
        <end position="402"/>
    </location>
</feature>
<dbReference type="AlphaFoldDB" id="K0YIV5"/>
<feature type="region of interest" description="Disordered" evidence="4">
    <location>
        <begin position="379"/>
        <end position="406"/>
    </location>
</feature>
<dbReference type="PANTHER" id="PTHR44688:SF16">
    <property type="entry name" value="DNA-BINDING TRANSCRIPTIONAL ACTIVATOR DEVR_DOSR"/>
    <property type="match status" value="1"/>
</dbReference>
<feature type="transmembrane region" description="Helical" evidence="5">
    <location>
        <begin position="229"/>
        <end position="252"/>
    </location>
</feature>
<dbReference type="Gene3D" id="1.10.10.10">
    <property type="entry name" value="Winged helix-like DNA-binding domain superfamily/Winged helix DNA-binding domain"/>
    <property type="match status" value="1"/>
</dbReference>
<dbReference type="GO" id="GO:0006355">
    <property type="term" value="P:regulation of DNA-templated transcription"/>
    <property type="evidence" value="ECO:0007669"/>
    <property type="project" value="InterPro"/>
</dbReference>
<dbReference type="CDD" id="cd06170">
    <property type="entry name" value="LuxR_C_like"/>
    <property type="match status" value="1"/>
</dbReference>
<dbReference type="OrthoDB" id="3170503at2"/>
<feature type="transmembrane region" description="Helical" evidence="5">
    <location>
        <begin position="100"/>
        <end position="120"/>
    </location>
</feature>
<reference evidence="7 8" key="1">
    <citation type="submission" date="2012-08" db="EMBL/GenBank/DDBJ databases">
        <title>The Genome Sequence of Slackia piriformis YIT 12062.</title>
        <authorList>
            <consortium name="The Broad Institute Genome Sequencing Platform"/>
            <person name="Earl A."/>
            <person name="Ward D."/>
            <person name="Feldgarden M."/>
            <person name="Gevers D."/>
            <person name="Morotomi M."/>
            <person name="Walker B."/>
            <person name="Young S.K."/>
            <person name="Zeng Q."/>
            <person name="Gargeya S."/>
            <person name="Fitzgerald M."/>
            <person name="Haas B."/>
            <person name="Abouelleil A."/>
            <person name="Alvarado L."/>
            <person name="Arachchi H.M."/>
            <person name="Berlin A.M."/>
            <person name="Chapman S.B."/>
            <person name="Goldberg J."/>
            <person name="Griggs A."/>
            <person name="Gujja S."/>
            <person name="Hansen M."/>
            <person name="Howarth C."/>
            <person name="Imamovic A."/>
            <person name="Larimer J."/>
            <person name="McCowen C."/>
            <person name="Montmayeur A."/>
            <person name="Murphy C."/>
            <person name="Neiman D."/>
            <person name="Pearson M."/>
            <person name="Priest M."/>
            <person name="Roberts A."/>
            <person name="Saif S."/>
            <person name="Shea T."/>
            <person name="Sisk P."/>
            <person name="Sykes S."/>
            <person name="Wortman J."/>
            <person name="Nusbaum C."/>
            <person name="Birren B."/>
        </authorList>
    </citation>
    <scope>NUCLEOTIDE SEQUENCE [LARGE SCALE GENOMIC DNA]</scope>
    <source>
        <strain evidence="7 8">YIT 12062</strain>
    </source>
</reference>
<evidence type="ECO:0000256" key="3">
    <source>
        <dbReference type="ARBA" id="ARBA00023163"/>
    </source>
</evidence>
<dbReference type="InterPro" id="IPR016032">
    <property type="entry name" value="Sig_transdc_resp-reg_C-effctor"/>
</dbReference>
<dbReference type="SUPFAM" id="SSF46894">
    <property type="entry name" value="C-terminal effector domain of the bipartite response regulators"/>
    <property type="match status" value="1"/>
</dbReference>
<keyword evidence="2" id="KW-0238">DNA-binding</keyword>
<feature type="transmembrane region" description="Helical" evidence="5">
    <location>
        <begin position="75"/>
        <end position="94"/>
    </location>
</feature>
<feature type="transmembrane region" description="Helical" evidence="5">
    <location>
        <begin position="311"/>
        <end position="331"/>
    </location>
</feature>
<evidence type="ECO:0000256" key="4">
    <source>
        <dbReference type="SAM" id="MobiDB-lite"/>
    </source>
</evidence>
<dbReference type="RefSeq" id="WP_009139776.1">
    <property type="nucleotide sequence ID" value="NZ_JH815199.1"/>
</dbReference>
<dbReference type="Proteomes" id="UP000006069">
    <property type="component" value="Unassembled WGS sequence"/>
</dbReference>
<organism evidence="7 8">
    <name type="scientific">Slackia piriformis YIT 12062</name>
    <dbReference type="NCBI Taxonomy" id="742818"/>
    <lineage>
        <taxon>Bacteria</taxon>
        <taxon>Bacillati</taxon>
        <taxon>Actinomycetota</taxon>
        <taxon>Coriobacteriia</taxon>
        <taxon>Eggerthellales</taxon>
        <taxon>Eggerthellaceae</taxon>
        <taxon>Slackia</taxon>
    </lineage>
</organism>
<evidence type="ECO:0000256" key="2">
    <source>
        <dbReference type="ARBA" id="ARBA00023125"/>
    </source>
</evidence>
<dbReference type="PROSITE" id="PS50043">
    <property type="entry name" value="HTH_LUXR_2"/>
    <property type="match status" value="1"/>
</dbReference>
<dbReference type="InParanoid" id="K0YIV5"/>
<evidence type="ECO:0000313" key="8">
    <source>
        <dbReference type="Proteomes" id="UP000006069"/>
    </source>
</evidence>
<keyword evidence="3" id="KW-0804">Transcription</keyword>
<dbReference type="PRINTS" id="PR00038">
    <property type="entry name" value="HTHLUXR"/>
</dbReference>
<dbReference type="SMART" id="SM00421">
    <property type="entry name" value="HTH_LUXR"/>
    <property type="match status" value="1"/>
</dbReference>
<evidence type="ECO:0000313" key="7">
    <source>
        <dbReference type="EMBL" id="EJZ83078.1"/>
    </source>
</evidence>
<feature type="transmembrane region" description="Helical" evidence="5">
    <location>
        <begin position="132"/>
        <end position="151"/>
    </location>
</feature>
<gene>
    <name evidence="7" type="ORF">HMPREF9451_01587</name>
</gene>
<dbReference type="PANTHER" id="PTHR44688">
    <property type="entry name" value="DNA-BINDING TRANSCRIPTIONAL ACTIVATOR DEVR_DOSR"/>
    <property type="match status" value="1"/>
</dbReference>
<evidence type="ECO:0000256" key="5">
    <source>
        <dbReference type="SAM" id="Phobius"/>
    </source>
</evidence>
<keyword evidence="5" id="KW-0472">Membrane</keyword>
<feature type="transmembrane region" description="Helical" evidence="5">
    <location>
        <begin position="264"/>
        <end position="291"/>
    </location>
</feature>
<feature type="domain" description="HTH luxR-type" evidence="6">
    <location>
        <begin position="411"/>
        <end position="476"/>
    </location>
</feature>
<keyword evidence="1" id="KW-0805">Transcription regulation</keyword>
<comment type="caution">
    <text evidence="7">The sequence shown here is derived from an EMBL/GenBank/DDBJ whole genome shotgun (WGS) entry which is preliminary data.</text>
</comment>